<dbReference type="InterPro" id="IPR050220">
    <property type="entry name" value="Type_II_DNA_Topoisomerases"/>
</dbReference>
<evidence type="ECO:0000256" key="6">
    <source>
        <dbReference type="ARBA" id="ARBA00023235"/>
    </source>
</evidence>
<feature type="domain" description="Topo IIA-type catalytic" evidence="9">
    <location>
        <begin position="40"/>
        <end position="513"/>
    </location>
</feature>
<dbReference type="GO" id="GO:0005524">
    <property type="term" value="F:ATP binding"/>
    <property type="evidence" value="ECO:0007669"/>
    <property type="project" value="InterPro"/>
</dbReference>
<dbReference type="PANTHER" id="PTHR43493:SF5">
    <property type="entry name" value="DNA GYRASE SUBUNIT A, CHLOROPLASTIC_MITOCHONDRIAL"/>
    <property type="match status" value="1"/>
</dbReference>
<feature type="active site" description="O-(5'-phospho-DNA)-tyrosine intermediate" evidence="7">
    <location>
        <position position="128"/>
    </location>
</feature>
<dbReference type="PANTHER" id="PTHR43493">
    <property type="entry name" value="DNA GYRASE/TOPOISOMERASE SUBUNIT A"/>
    <property type="match status" value="1"/>
</dbReference>
<dbReference type="CDD" id="cd00187">
    <property type="entry name" value="TOP4c"/>
    <property type="match status" value="1"/>
</dbReference>
<dbReference type="InterPro" id="IPR035516">
    <property type="entry name" value="Gyrase/topoIV_suA_C"/>
</dbReference>
<dbReference type="PROSITE" id="PS52040">
    <property type="entry name" value="TOPO_IIA"/>
    <property type="match status" value="1"/>
</dbReference>
<evidence type="ECO:0000256" key="1">
    <source>
        <dbReference type="ARBA" id="ARBA00000185"/>
    </source>
</evidence>
<dbReference type="NCBIfam" id="NF004044">
    <property type="entry name" value="PRK05561.1"/>
    <property type="match status" value="1"/>
</dbReference>
<comment type="caution">
    <text evidence="10">The sequence shown here is derived from an EMBL/GenBank/DDBJ whole genome shotgun (WGS) entry which is preliminary data.</text>
</comment>
<dbReference type="SUPFAM" id="SSF56719">
    <property type="entry name" value="Type II DNA topoisomerase"/>
    <property type="match status" value="1"/>
</dbReference>
<keyword evidence="6 7" id="KW-0413">Isomerase</keyword>
<evidence type="ECO:0000256" key="4">
    <source>
        <dbReference type="ARBA" id="ARBA00023029"/>
    </source>
</evidence>
<dbReference type="EMBL" id="LRPU01000086">
    <property type="protein sequence ID" value="KXA11346.1"/>
    <property type="molecule type" value="Genomic_DNA"/>
</dbReference>
<evidence type="ECO:0000259" key="9">
    <source>
        <dbReference type="PROSITE" id="PS52040"/>
    </source>
</evidence>
<dbReference type="FunFam" id="1.10.268.10:FF:000001">
    <property type="entry name" value="DNA gyrase subunit A"/>
    <property type="match status" value="1"/>
</dbReference>
<feature type="coiled-coil region" evidence="8">
    <location>
        <begin position="918"/>
        <end position="945"/>
    </location>
</feature>
<dbReference type="InterPro" id="IPR006691">
    <property type="entry name" value="GyrA/parC_rep"/>
</dbReference>
<dbReference type="GO" id="GO:0003677">
    <property type="term" value="F:DNA binding"/>
    <property type="evidence" value="ECO:0007669"/>
    <property type="project" value="UniProtKB-UniRule"/>
</dbReference>
<reference evidence="10 11" key="1">
    <citation type="submission" date="2016-01" db="EMBL/GenBank/DDBJ databases">
        <authorList>
            <person name="Oliw E.H."/>
        </authorList>
    </citation>
    <scope>NUCLEOTIDE SEQUENCE [LARGE SCALE GENOMIC DNA]</scope>
    <source>
        <strain evidence="10 11">MJR7757A</strain>
    </source>
</reference>
<dbReference type="GO" id="GO:0005737">
    <property type="term" value="C:cytoplasm"/>
    <property type="evidence" value="ECO:0007669"/>
    <property type="project" value="TreeGrafter"/>
</dbReference>
<evidence type="ECO:0000256" key="2">
    <source>
        <dbReference type="ARBA" id="ARBA00008263"/>
    </source>
</evidence>
<dbReference type="Pfam" id="PF00521">
    <property type="entry name" value="DNA_topoisoIV"/>
    <property type="match status" value="1"/>
</dbReference>
<evidence type="ECO:0000256" key="7">
    <source>
        <dbReference type="PROSITE-ProRule" id="PRU01384"/>
    </source>
</evidence>
<dbReference type="Gene3D" id="3.90.199.10">
    <property type="entry name" value="Topoisomerase II, domain 5"/>
    <property type="match status" value="1"/>
</dbReference>
<keyword evidence="5 7" id="KW-0238">DNA-binding</keyword>
<keyword evidence="4 7" id="KW-0799">Topoisomerase</keyword>
<dbReference type="GO" id="GO:0009330">
    <property type="term" value="C:DNA topoisomerase type II (double strand cut, ATP-hydrolyzing) complex"/>
    <property type="evidence" value="ECO:0007669"/>
    <property type="project" value="TreeGrafter"/>
</dbReference>
<dbReference type="PATRIC" id="fig|1502.174.peg.1752"/>
<gene>
    <name evidence="10" type="ORF">HMPREF3222_01736</name>
</gene>
<comment type="similarity">
    <text evidence="2">Belongs to the type II topoisomerase GyrA/ParC subunit family.</text>
</comment>
<dbReference type="Gene3D" id="2.120.10.90">
    <property type="entry name" value="DNA gyrase/topoisomerase IV, subunit A, C-terminal"/>
    <property type="match status" value="2"/>
</dbReference>
<dbReference type="GO" id="GO:0034335">
    <property type="term" value="F:DNA negative supercoiling activity"/>
    <property type="evidence" value="ECO:0007669"/>
    <property type="project" value="UniProtKB-ARBA"/>
</dbReference>
<comment type="catalytic activity">
    <reaction evidence="1 7">
        <text>ATP-dependent breakage, passage and rejoining of double-stranded DNA.</text>
        <dbReference type="EC" id="5.6.2.2"/>
    </reaction>
</comment>
<dbReference type="Pfam" id="PF03989">
    <property type="entry name" value="DNA_gyraseA_C"/>
    <property type="match status" value="4"/>
</dbReference>
<dbReference type="InterPro" id="IPR013758">
    <property type="entry name" value="Topo_IIA_A/C_ab"/>
</dbReference>
<dbReference type="RefSeq" id="WP_060795880.1">
    <property type="nucleotide sequence ID" value="NZ_KQ956228.1"/>
</dbReference>
<proteinExistence type="inferred from homology"/>
<dbReference type="InterPro" id="IPR002205">
    <property type="entry name" value="Topo_IIA_dom_A"/>
</dbReference>
<evidence type="ECO:0000256" key="3">
    <source>
        <dbReference type="ARBA" id="ARBA00012895"/>
    </source>
</evidence>
<dbReference type="Gene3D" id="3.30.1360.40">
    <property type="match status" value="1"/>
</dbReference>
<name>A0A133N4Y1_CLOPF</name>
<evidence type="ECO:0000313" key="10">
    <source>
        <dbReference type="EMBL" id="KXA11346.1"/>
    </source>
</evidence>
<dbReference type="EC" id="5.6.2.2" evidence="3"/>
<dbReference type="AlphaFoldDB" id="A0A133N4Y1"/>
<dbReference type="InterPro" id="IPR013760">
    <property type="entry name" value="Topo_IIA-like_dom_sf"/>
</dbReference>
<dbReference type="Proteomes" id="UP000070646">
    <property type="component" value="Unassembled WGS sequence"/>
</dbReference>
<sequence>MAKKNIEIPKDNNIIRMPLEEVMPDNYLPYAVEVAKDRALPDVRDGLKPVHRRILYGAYMLKAFPDKPYYKSARIVGDILGKYHPHGDSSVYDAMVILAQNFSTRAPLIDGHGNWGSIDGDGAAAMRYTEARLSSISMEMLRDIEKNVVDMVPNYSDSEMEPKVLPARYPNLLVNGTFGIAVGLSTNIPPHNLREVIDGTLAYIDNNEITTRELMNYIKGPDLPTGGVLIGEKTLLSAYETGEGKVTLRAKAKIETLENGRLGIVITEFPYRRNKARILQTISDMTGDKRHAKALDGIVDIRDESDRTGIRAVIEFKKAVDHDMADKVLKYLYKKTDLQGNISFNMVALADGKPETMGLKTIISHYVNHQKDVVTRRTKRELEVAEKRFHIVEGFIKAIGIMDEVIATIRASKSKKDAHENLVSKFGFTDLQAEAILELMLYRLTGLEIKVFQKEHKELSKKIKALRKILENESVLLGVIKDELKEVAEVYGDERRTALIEDESEAKIDLEELIVAEDVMVTLSNEGFIKKLPLKTYNRSNVDENEIEYREGDYLKFLVKSNTKDTLAIFTDKGTVYQIKCNSVADKKWKDKGERLEDLIRGLSLEDEKIIALESIENFLPNKCFKFITANGLIKKTTLDKFVTAYSKLMAIKLKNDDLLASVSLIDSQDEERFVEIETTNGLNFVVSEPELEFTDRNILGVQLVPLKSGNQIKSIRFVDNYEYKEFIIGINKKGNIKTFSNMNSNSYEKVKVNSFRNIIAFSNKGKVFKFPAYLLQNTEESNISDLVDGFEKDELIIKVAPINEFGKIGEDLFVYFFSREGLVKKTSLREFLGEFNNQIAYKFKTPKDELVNVDINFENATVILVTKNGMGIKFSATAINPMGRVASGVTGISLKDDNKVIFGKVIPPSEGIDDKTLEAYNDYKKELTSNYEKLVLESKQKEKAEVNIEDIKLQNRAGRGSSLMILVLEDYIKDVIIK</sequence>
<keyword evidence="8" id="KW-0175">Coiled coil</keyword>
<evidence type="ECO:0000256" key="8">
    <source>
        <dbReference type="SAM" id="Coils"/>
    </source>
</evidence>
<dbReference type="SMART" id="SM00434">
    <property type="entry name" value="TOP4c"/>
    <property type="match status" value="1"/>
</dbReference>
<dbReference type="SUPFAM" id="SSF101904">
    <property type="entry name" value="GyrA/ParC C-terminal domain-like"/>
    <property type="match status" value="2"/>
</dbReference>
<accession>A0A133N4Y1</accession>
<organism evidence="10 11">
    <name type="scientific">Clostridium perfringens</name>
    <dbReference type="NCBI Taxonomy" id="1502"/>
    <lineage>
        <taxon>Bacteria</taxon>
        <taxon>Bacillati</taxon>
        <taxon>Bacillota</taxon>
        <taxon>Clostridia</taxon>
        <taxon>Eubacteriales</taxon>
        <taxon>Clostridiaceae</taxon>
        <taxon>Clostridium</taxon>
    </lineage>
</organism>
<protein>
    <recommendedName>
        <fullName evidence="3">DNA topoisomerase (ATP-hydrolyzing)</fullName>
        <ecNumber evidence="3">5.6.2.2</ecNumber>
    </recommendedName>
</protein>
<dbReference type="Gene3D" id="1.10.268.10">
    <property type="entry name" value="Topoisomerase, domain 3"/>
    <property type="match status" value="1"/>
</dbReference>
<evidence type="ECO:0000313" key="11">
    <source>
        <dbReference type="Proteomes" id="UP000070646"/>
    </source>
</evidence>
<dbReference type="InterPro" id="IPR013757">
    <property type="entry name" value="Topo_IIA_A_a_sf"/>
</dbReference>
<dbReference type="NCBIfam" id="NF010586">
    <property type="entry name" value="PRK13979.1"/>
    <property type="match status" value="1"/>
</dbReference>
<evidence type="ECO:0000256" key="5">
    <source>
        <dbReference type="ARBA" id="ARBA00023125"/>
    </source>
</evidence>
<dbReference type="GO" id="GO:0006265">
    <property type="term" value="P:DNA topological change"/>
    <property type="evidence" value="ECO:0007669"/>
    <property type="project" value="UniProtKB-UniRule"/>
</dbReference>